<organism evidence="1 2">
    <name type="scientific">Caballeronia arvi</name>
    <dbReference type="NCBI Taxonomy" id="1777135"/>
    <lineage>
        <taxon>Bacteria</taxon>
        <taxon>Pseudomonadati</taxon>
        <taxon>Pseudomonadota</taxon>
        <taxon>Betaproteobacteria</taxon>
        <taxon>Burkholderiales</taxon>
        <taxon>Burkholderiaceae</taxon>
        <taxon>Caballeronia</taxon>
    </lineage>
</organism>
<evidence type="ECO:0000313" key="2">
    <source>
        <dbReference type="Proteomes" id="UP000055019"/>
    </source>
</evidence>
<protein>
    <recommendedName>
        <fullName evidence="3">3-deoxy-D-arabino-heptulosonate 7-phosphate synthase</fullName>
    </recommendedName>
</protein>
<name>A0A158IWA0_9BURK</name>
<keyword evidence="2" id="KW-1185">Reference proteome</keyword>
<reference evidence="1" key="1">
    <citation type="submission" date="2016-01" db="EMBL/GenBank/DDBJ databases">
        <authorList>
            <person name="Peeters C."/>
        </authorList>
    </citation>
    <scope>NUCLEOTIDE SEQUENCE [LARGE SCALE GENOMIC DNA]</scope>
    <source>
        <strain evidence="1">LMG 29317</strain>
    </source>
</reference>
<accession>A0A158IWA0</accession>
<sequence length="463" mass="50557">MSMPSSRLLADTLRAVGRRYRLPSLDAIVARTQDVSAPTALALVIEETRKVIESGDAPDDALKRRFIEALARMIRDAMRPDAGDPAFQAVVLRQQAAQVGEYAALSAQAGQDWRLVRAAITAIAHPRKQERMRTVAQREAFARLFAMASSISASEICNTVRCLLDEPEITSDASFLRALTQLRDSAALEHLLRLEALEPDELVRRYRSLWDRNGPRPGSAAAVAQGVEAQRRGADAEASAARAMEALAQRLDEEDGQPASYRVVTSMRVPASLAAGHARAKTEWDAALLRRAQTPDAAPAWDVCLLVEAKASVDAATTDFGRLLRGLRLLARADEDAAYAFETREGTVHLRGASLSALRTDDAALEQTVLYCCDASDDTALRPLSAACRMRLMTAPASLEYAGTLTDVEDLEPVWNAMLQSPQWRAVLDQYPALRQVRELMVHPDDLLAAVNGAADRRKVAPE</sequence>
<dbReference type="OrthoDB" id="9063572at2"/>
<comment type="caution">
    <text evidence="1">The sequence shown here is derived from an EMBL/GenBank/DDBJ whole genome shotgun (WGS) entry which is preliminary data.</text>
</comment>
<dbReference type="AlphaFoldDB" id="A0A158IWA0"/>
<dbReference type="RefSeq" id="WP_061147499.1">
    <property type="nucleotide sequence ID" value="NZ_FCOM02000010.1"/>
</dbReference>
<gene>
    <name evidence="1" type="ORF">AWB74_02990</name>
</gene>
<dbReference type="EMBL" id="FCOM02000010">
    <property type="protein sequence ID" value="SAL60331.1"/>
    <property type="molecule type" value="Genomic_DNA"/>
</dbReference>
<evidence type="ECO:0000313" key="1">
    <source>
        <dbReference type="EMBL" id="SAL60331.1"/>
    </source>
</evidence>
<dbReference type="Proteomes" id="UP000055019">
    <property type="component" value="Unassembled WGS sequence"/>
</dbReference>
<evidence type="ECO:0008006" key="3">
    <source>
        <dbReference type="Google" id="ProtNLM"/>
    </source>
</evidence>
<proteinExistence type="predicted"/>